<dbReference type="AlphaFoldDB" id="A0A9D1EPZ0"/>
<dbReference type="CDD" id="cd06577">
    <property type="entry name" value="PASTA_pknB"/>
    <property type="match status" value="3"/>
</dbReference>
<feature type="region of interest" description="Disordered" evidence="1">
    <location>
        <begin position="38"/>
        <end position="73"/>
    </location>
</feature>
<evidence type="ECO:0000313" key="3">
    <source>
        <dbReference type="EMBL" id="HIS30115.1"/>
    </source>
</evidence>
<comment type="caution">
    <text evidence="3">The sequence shown here is derived from an EMBL/GenBank/DDBJ whole genome shotgun (WGS) entry which is preliminary data.</text>
</comment>
<name>A0A9D1EPZ0_9FIRM</name>
<feature type="region of interest" description="Disordered" evidence="1">
    <location>
        <begin position="294"/>
        <end position="330"/>
    </location>
</feature>
<feature type="domain" description="PASTA" evidence="2">
    <location>
        <begin position="241"/>
        <end position="297"/>
    </location>
</feature>
<dbReference type="SMART" id="SM00740">
    <property type="entry name" value="PASTA"/>
    <property type="match status" value="3"/>
</dbReference>
<evidence type="ECO:0000313" key="4">
    <source>
        <dbReference type="Proteomes" id="UP000823935"/>
    </source>
</evidence>
<gene>
    <name evidence="3" type="ORF">IAB44_00970</name>
</gene>
<reference evidence="3" key="1">
    <citation type="submission" date="2020-10" db="EMBL/GenBank/DDBJ databases">
        <authorList>
            <person name="Gilroy R."/>
        </authorList>
    </citation>
    <scope>NUCLEOTIDE SEQUENCE</scope>
    <source>
        <strain evidence="3">CHK190-19873</strain>
    </source>
</reference>
<dbReference type="EMBL" id="DVIQ01000004">
    <property type="protein sequence ID" value="HIS30115.1"/>
    <property type="molecule type" value="Genomic_DNA"/>
</dbReference>
<protein>
    <submittedName>
        <fullName evidence="3">PASTA domain-containing protein</fullName>
    </submittedName>
</protein>
<organism evidence="3 4">
    <name type="scientific">Candidatus Limivivens intestinipullorum</name>
    <dbReference type="NCBI Taxonomy" id="2840858"/>
    <lineage>
        <taxon>Bacteria</taxon>
        <taxon>Bacillati</taxon>
        <taxon>Bacillota</taxon>
        <taxon>Clostridia</taxon>
        <taxon>Lachnospirales</taxon>
        <taxon>Lachnospiraceae</taxon>
        <taxon>Lachnospiraceae incertae sedis</taxon>
        <taxon>Candidatus Limivivens</taxon>
    </lineage>
</organism>
<feature type="domain" description="PASTA" evidence="2">
    <location>
        <begin position="135"/>
        <end position="201"/>
    </location>
</feature>
<dbReference type="Proteomes" id="UP000823935">
    <property type="component" value="Unassembled WGS sequence"/>
</dbReference>
<evidence type="ECO:0000259" key="2">
    <source>
        <dbReference type="PROSITE" id="PS51178"/>
    </source>
</evidence>
<dbReference type="Gene3D" id="3.30.10.20">
    <property type="match status" value="3"/>
</dbReference>
<sequence length="420" mass="43701">MILGILIVAILIVIIGNATNLIDLSSLQNRFLGGGTAAVTESSTDTEDTESEEETQSEGETQSAASEVDEVVVPDLKGYTREEAETALNERGLTPQYGGEQASTTYQAGQVTSQSPAFGSSVARGTTVTYYISSGEGQVAVPDVAGTPSDEALAQISAAGLVAETVEYYVSTVPEGYVIYTNPQGGTLVDPGSTVTVNICRAENTTQTEAPVQTEAPAQTEPSTTGSTEAPTDSGNDGNTTPPTDYTGQSAATAISDLEGQGYRVIRSEQTSDTVPAGDIISQTVGEDGTITLVISAGPPDQPVTDPALDGGVSGDDGTQDDTDETKGTDDVDVEAVYACNSAIPEPDGYDGQPVRIELTQNGQTTTLVDGSSVSFPYILNERSSSGASGEVVLYILNSDTYDVEQTVEYDRVQFKRVES</sequence>
<dbReference type="PROSITE" id="PS51178">
    <property type="entry name" value="PASTA"/>
    <property type="match status" value="3"/>
</dbReference>
<proteinExistence type="predicted"/>
<evidence type="ECO:0000256" key="1">
    <source>
        <dbReference type="SAM" id="MobiDB-lite"/>
    </source>
</evidence>
<accession>A0A9D1EPZ0</accession>
<feature type="domain" description="PASTA" evidence="2">
    <location>
        <begin position="67"/>
        <end position="134"/>
    </location>
</feature>
<reference evidence="3" key="2">
    <citation type="journal article" date="2021" name="PeerJ">
        <title>Extensive microbial diversity within the chicken gut microbiome revealed by metagenomics and culture.</title>
        <authorList>
            <person name="Gilroy R."/>
            <person name="Ravi A."/>
            <person name="Getino M."/>
            <person name="Pursley I."/>
            <person name="Horton D.L."/>
            <person name="Alikhan N.F."/>
            <person name="Baker D."/>
            <person name="Gharbi K."/>
            <person name="Hall N."/>
            <person name="Watson M."/>
            <person name="Adriaenssens E.M."/>
            <person name="Foster-Nyarko E."/>
            <person name="Jarju S."/>
            <person name="Secka A."/>
            <person name="Antonio M."/>
            <person name="Oren A."/>
            <person name="Chaudhuri R.R."/>
            <person name="La Ragione R."/>
            <person name="Hildebrand F."/>
            <person name="Pallen M.J."/>
        </authorList>
    </citation>
    <scope>NUCLEOTIDE SEQUENCE</scope>
    <source>
        <strain evidence="3">CHK190-19873</strain>
    </source>
</reference>
<feature type="compositionally biased region" description="Acidic residues" evidence="1">
    <location>
        <begin position="44"/>
        <end position="57"/>
    </location>
</feature>
<dbReference type="SUPFAM" id="SSF54184">
    <property type="entry name" value="Penicillin-binding protein 2x (pbp-2x), c-terminal domain"/>
    <property type="match status" value="1"/>
</dbReference>
<feature type="region of interest" description="Disordered" evidence="1">
    <location>
        <begin position="205"/>
        <end position="249"/>
    </location>
</feature>
<dbReference type="InterPro" id="IPR005543">
    <property type="entry name" value="PASTA_dom"/>
</dbReference>
<dbReference type="Pfam" id="PF03793">
    <property type="entry name" value="PASTA"/>
    <property type="match status" value="3"/>
</dbReference>